<name>A0A1I4ZVB4_9BACE</name>
<keyword evidence="1" id="KW-1133">Transmembrane helix</keyword>
<dbReference type="EMBL" id="FOUM01000037">
    <property type="protein sequence ID" value="SFN53993.1"/>
    <property type="molecule type" value="Genomic_DNA"/>
</dbReference>
<evidence type="ECO:0000313" key="2">
    <source>
        <dbReference type="EMBL" id="SFN53993.1"/>
    </source>
</evidence>
<protein>
    <submittedName>
        <fullName evidence="2">Uncharacterized protein</fullName>
    </submittedName>
</protein>
<dbReference type="Proteomes" id="UP000183766">
    <property type="component" value="Unassembled WGS sequence"/>
</dbReference>
<accession>A0A1I4ZVB4</accession>
<evidence type="ECO:0000313" key="3">
    <source>
        <dbReference type="Proteomes" id="UP000183766"/>
    </source>
</evidence>
<gene>
    <name evidence="2" type="ORF">SAMN05216250_13741</name>
</gene>
<feature type="transmembrane region" description="Helical" evidence="1">
    <location>
        <begin position="20"/>
        <end position="39"/>
    </location>
</feature>
<proteinExistence type="predicted"/>
<organism evidence="2 3">
    <name type="scientific">Bacteroides xylanisolvens</name>
    <dbReference type="NCBI Taxonomy" id="371601"/>
    <lineage>
        <taxon>Bacteria</taxon>
        <taxon>Pseudomonadati</taxon>
        <taxon>Bacteroidota</taxon>
        <taxon>Bacteroidia</taxon>
        <taxon>Bacteroidales</taxon>
        <taxon>Bacteroidaceae</taxon>
        <taxon>Bacteroides</taxon>
    </lineage>
</organism>
<keyword evidence="1" id="KW-0812">Transmembrane</keyword>
<keyword evidence="1" id="KW-0472">Membrane</keyword>
<dbReference type="RefSeq" id="WP_008640778.1">
    <property type="nucleotide sequence ID" value="NZ_FOUM01000037.1"/>
</dbReference>
<dbReference type="AlphaFoldDB" id="A0A1I4ZVB4"/>
<reference evidence="3" key="1">
    <citation type="submission" date="2016-10" db="EMBL/GenBank/DDBJ databases">
        <authorList>
            <person name="Varghese N."/>
            <person name="Submissions S."/>
        </authorList>
    </citation>
    <scope>NUCLEOTIDE SEQUENCE [LARGE SCALE GENOMIC DNA]</scope>
    <source>
        <strain evidence="3">NLAE-zl-C202</strain>
    </source>
</reference>
<sequence>METQQSQKTETSMTEKDRWMLAAAICSAISTAITAYFAGKK</sequence>
<evidence type="ECO:0000256" key="1">
    <source>
        <dbReference type="SAM" id="Phobius"/>
    </source>
</evidence>